<sequence>MAPPPPATLPLTERLQRLATTLQFAWFAGHATLLTSVFYYALSYVTFKSNSKAAAFAYRLAFISAVATYGIVVFKAFRARVRSSANAGTALLLLSDENVQYLLISLVWLYSRQIPLALLPFTVYSVFHVATYTRTNLIPTFQPPQQTPGATPTSPGAAKSQSGLANTIGKFVKQYYDASMGLVALLEILLWGRLFLSALTFSKGSWILMAIYSIFLRARYQQSQFVQSAFSKIAARIDQQVQNPNAPPALKQGWGSVKDVSARFIDATDVRNYTGGAAQKKPQ</sequence>
<evidence type="ECO:0000313" key="8">
    <source>
        <dbReference type="EMBL" id="RVX76010.1"/>
    </source>
</evidence>
<evidence type="ECO:0000256" key="6">
    <source>
        <dbReference type="SAM" id="MobiDB-lite"/>
    </source>
</evidence>
<dbReference type="GO" id="GO:0016020">
    <property type="term" value="C:membrane"/>
    <property type="evidence" value="ECO:0007669"/>
    <property type="project" value="UniProtKB-SubCell"/>
</dbReference>
<reference evidence="8 9" key="1">
    <citation type="submission" date="2017-03" db="EMBL/GenBank/DDBJ databases">
        <title>Genomes of endolithic fungi from Antarctica.</title>
        <authorList>
            <person name="Coleine C."/>
            <person name="Masonjones S."/>
            <person name="Stajich J.E."/>
        </authorList>
    </citation>
    <scope>NUCLEOTIDE SEQUENCE [LARGE SCALE GENOMIC DNA]</scope>
    <source>
        <strain evidence="8 9">CCFEE 6314</strain>
    </source>
</reference>
<dbReference type="AlphaFoldDB" id="A0A438NJT8"/>
<feature type="transmembrane region" description="Helical" evidence="7">
    <location>
        <begin position="56"/>
        <end position="77"/>
    </location>
</feature>
<feature type="region of interest" description="Disordered" evidence="6">
    <location>
        <begin position="140"/>
        <end position="161"/>
    </location>
</feature>
<dbReference type="Proteomes" id="UP000288859">
    <property type="component" value="Unassembled WGS sequence"/>
</dbReference>
<protein>
    <recommendedName>
        <fullName evidence="10">Nucleoporin POM33</fullName>
    </recommendedName>
</protein>
<organism evidence="8 9">
    <name type="scientific">Exophiala mesophila</name>
    <name type="common">Black yeast-like fungus</name>
    <dbReference type="NCBI Taxonomy" id="212818"/>
    <lineage>
        <taxon>Eukaryota</taxon>
        <taxon>Fungi</taxon>
        <taxon>Dikarya</taxon>
        <taxon>Ascomycota</taxon>
        <taxon>Pezizomycotina</taxon>
        <taxon>Eurotiomycetes</taxon>
        <taxon>Chaetothyriomycetidae</taxon>
        <taxon>Chaetothyriales</taxon>
        <taxon>Herpotrichiellaceae</taxon>
        <taxon>Exophiala</taxon>
    </lineage>
</organism>
<comment type="caution">
    <text evidence="8">The sequence shown here is derived from an EMBL/GenBank/DDBJ whole genome shotgun (WGS) entry which is preliminary data.</text>
</comment>
<dbReference type="OrthoDB" id="5581259at2759"/>
<feature type="compositionally biased region" description="Low complexity" evidence="6">
    <location>
        <begin position="147"/>
        <end position="158"/>
    </location>
</feature>
<dbReference type="InterPro" id="IPR005344">
    <property type="entry name" value="TMEM33/Pom33"/>
</dbReference>
<name>A0A438NJT8_EXOME</name>
<proteinExistence type="inferred from homology"/>
<accession>A0A438NJT8</accession>
<comment type="similarity">
    <text evidence="2">Belongs to the PER33/POM33 family.</text>
</comment>
<dbReference type="VEuPathDB" id="FungiDB:PV10_01632"/>
<keyword evidence="3 7" id="KW-0812">Transmembrane</keyword>
<comment type="subcellular location">
    <subcellularLocation>
        <location evidence="1">Membrane</location>
        <topology evidence="1">Multi-pass membrane protein</topology>
    </subcellularLocation>
</comment>
<dbReference type="EMBL" id="NAJM01000001">
    <property type="protein sequence ID" value="RVX76010.1"/>
    <property type="molecule type" value="Genomic_DNA"/>
</dbReference>
<dbReference type="PANTHER" id="PTHR12703:SF4">
    <property type="entry name" value="TRANSMEMBRANE PROTEIN 33"/>
    <property type="match status" value="1"/>
</dbReference>
<dbReference type="Pfam" id="PF03661">
    <property type="entry name" value="TMEM33_Pom33"/>
    <property type="match status" value="1"/>
</dbReference>
<evidence type="ECO:0000313" key="9">
    <source>
        <dbReference type="Proteomes" id="UP000288859"/>
    </source>
</evidence>
<dbReference type="GO" id="GO:0005783">
    <property type="term" value="C:endoplasmic reticulum"/>
    <property type="evidence" value="ECO:0007669"/>
    <property type="project" value="TreeGrafter"/>
</dbReference>
<feature type="transmembrane region" description="Helical" evidence="7">
    <location>
        <begin position="190"/>
        <end position="215"/>
    </location>
</feature>
<keyword evidence="4 7" id="KW-1133">Transmembrane helix</keyword>
<feature type="transmembrane region" description="Helical" evidence="7">
    <location>
        <begin position="24"/>
        <end position="44"/>
    </location>
</feature>
<evidence type="ECO:0000256" key="4">
    <source>
        <dbReference type="ARBA" id="ARBA00022989"/>
    </source>
</evidence>
<evidence type="ECO:0000256" key="7">
    <source>
        <dbReference type="SAM" id="Phobius"/>
    </source>
</evidence>
<evidence type="ECO:0000256" key="1">
    <source>
        <dbReference type="ARBA" id="ARBA00004141"/>
    </source>
</evidence>
<dbReference type="InterPro" id="IPR051645">
    <property type="entry name" value="PER33/POM33_regulator"/>
</dbReference>
<feature type="transmembrane region" description="Helical" evidence="7">
    <location>
        <begin position="89"/>
        <end position="110"/>
    </location>
</feature>
<dbReference type="GO" id="GO:0061024">
    <property type="term" value="P:membrane organization"/>
    <property type="evidence" value="ECO:0007669"/>
    <property type="project" value="TreeGrafter"/>
</dbReference>
<evidence type="ECO:0000256" key="2">
    <source>
        <dbReference type="ARBA" id="ARBA00007322"/>
    </source>
</evidence>
<evidence type="ECO:0000256" key="5">
    <source>
        <dbReference type="ARBA" id="ARBA00023136"/>
    </source>
</evidence>
<evidence type="ECO:0008006" key="10">
    <source>
        <dbReference type="Google" id="ProtNLM"/>
    </source>
</evidence>
<dbReference type="GO" id="GO:0071786">
    <property type="term" value="P:endoplasmic reticulum tubular network organization"/>
    <property type="evidence" value="ECO:0007669"/>
    <property type="project" value="TreeGrafter"/>
</dbReference>
<dbReference type="PANTHER" id="PTHR12703">
    <property type="entry name" value="TRANSMEMBRANE PROTEIN 33"/>
    <property type="match status" value="1"/>
</dbReference>
<evidence type="ECO:0000256" key="3">
    <source>
        <dbReference type="ARBA" id="ARBA00022692"/>
    </source>
</evidence>
<keyword evidence="5 7" id="KW-0472">Membrane</keyword>
<gene>
    <name evidence="8" type="ORF">B0A52_00367</name>
</gene>